<proteinExistence type="predicted"/>
<dbReference type="Proteomes" id="UP000024816">
    <property type="component" value="Unassembled WGS sequence"/>
</dbReference>
<evidence type="ECO:0000313" key="3">
    <source>
        <dbReference type="Proteomes" id="UP000024816"/>
    </source>
</evidence>
<dbReference type="PROSITE" id="PS51257">
    <property type="entry name" value="PROKAR_LIPOPROTEIN"/>
    <property type="match status" value="1"/>
</dbReference>
<evidence type="ECO:0000256" key="1">
    <source>
        <dbReference type="SAM" id="SignalP"/>
    </source>
</evidence>
<gene>
    <name evidence="2" type="ORF">HJA_10715</name>
</gene>
<feature type="signal peptide" evidence="1">
    <location>
        <begin position="1"/>
        <end position="23"/>
    </location>
</feature>
<evidence type="ECO:0000313" key="2">
    <source>
        <dbReference type="EMBL" id="KCZ88048.1"/>
    </source>
</evidence>
<protein>
    <recommendedName>
        <fullName evidence="4">Lipoprotein</fullName>
    </recommendedName>
</protein>
<feature type="chain" id="PRO_5001572186" description="Lipoprotein" evidence="1">
    <location>
        <begin position="24"/>
        <end position="188"/>
    </location>
</feature>
<dbReference type="eggNOG" id="ENOG50330Y2">
    <property type="taxonomic scope" value="Bacteria"/>
</dbReference>
<keyword evidence="3" id="KW-1185">Reference proteome</keyword>
<dbReference type="STRING" id="1280952.HJA_10715"/>
<evidence type="ECO:0008006" key="4">
    <source>
        <dbReference type="Google" id="ProtNLM"/>
    </source>
</evidence>
<dbReference type="AlphaFoldDB" id="A0A059FC19"/>
<dbReference type="RefSeq" id="WP_035582011.1">
    <property type="nucleotide sequence ID" value="NZ_ARYJ01000006.1"/>
</dbReference>
<reference evidence="2 3" key="1">
    <citation type="journal article" date="2014" name="Antonie Van Leeuwenhoek">
        <title>Hyphomonas beringensis sp. nov. and Hyphomonas chukchiensis sp. nov., isolated from surface seawater of the Bering Sea and Chukchi Sea.</title>
        <authorList>
            <person name="Li C."/>
            <person name="Lai Q."/>
            <person name="Li G."/>
            <person name="Dong C."/>
            <person name="Wang J."/>
            <person name="Liao Y."/>
            <person name="Shao Z."/>
        </authorList>
    </citation>
    <scope>NUCLEOTIDE SEQUENCE [LARGE SCALE GENOMIC DNA]</scope>
    <source>
        <strain evidence="2 3">VP2</strain>
    </source>
</reference>
<dbReference type="EMBL" id="ARYJ01000006">
    <property type="protein sequence ID" value="KCZ88048.1"/>
    <property type="molecule type" value="Genomic_DNA"/>
</dbReference>
<dbReference type="PATRIC" id="fig|1280952.3.peg.2139"/>
<organism evidence="2 3">
    <name type="scientific">Hyphomonas jannaschiana VP2</name>
    <dbReference type="NCBI Taxonomy" id="1280952"/>
    <lineage>
        <taxon>Bacteria</taxon>
        <taxon>Pseudomonadati</taxon>
        <taxon>Pseudomonadota</taxon>
        <taxon>Alphaproteobacteria</taxon>
        <taxon>Hyphomonadales</taxon>
        <taxon>Hyphomonadaceae</taxon>
        <taxon>Hyphomonas</taxon>
    </lineage>
</organism>
<sequence length="188" mass="20603">MRIILPILALALVAGCSSTKDLAESLNTRQNAGACPPVGSVYDAARIVEFRDGSDELYSDIRYTGEITDVRSFCRYTGDNPLTAELEIDFAFGKGPLADANTHDFGYWVAVTRRNGKVLAKEFYTVTAQFDGNSPLDGATQTIDRITIPRADETIAGTNFEILVGFDLSEQELEFNRAGKRFRMDAGS</sequence>
<accession>A0A059FC19</accession>
<name>A0A059FC19_9PROT</name>
<keyword evidence="1" id="KW-0732">Signal</keyword>
<comment type="caution">
    <text evidence="2">The sequence shown here is derived from an EMBL/GenBank/DDBJ whole genome shotgun (WGS) entry which is preliminary data.</text>
</comment>